<keyword evidence="2 4" id="KW-0964">Secreted</keyword>
<feature type="domain" description="Flagellin C-terminal" evidence="6">
    <location>
        <begin position="312"/>
        <end position="396"/>
    </location>
</feature>
<keyword evidence="3 4" id="KW-0975">Bacterial flagellum</keyword>
<dbReference type="PANTHER" id="PTHR42792">
    <property type="entry name" value="FLAGELLIN"/>
    <property type="match status" value="1"/>
</dbReference>
<dbReference type="InterPro" id="IPR001029">
    <property type="entry name" value="Flagellin_N"/>
</dbReference>
<dbReference type="SUPFAM" id="SSF64518">
    <property type="entry name" value="Phase 1 flagellin"/>
    <property type="match status" value="1"/>
</dbReference>
<dbReference type="GO" id="GO:0009288">
    <property type="term" value="C:bacterial-type flagellum"/>
    <property type="evidence" value="ECO:0007669"/>
    <property type="project" value="UniProtKB-SubCell"/>
</dbReference>
<evidence type="ECO:0000256" key="4">
    <source>
        <dbReference type="RuleBase" id="RU362073"/>
    </source>
</evidence>
<reference evidence="7 8" key="1">
    <citation type="submission" date="2016-10" db="EMBL/GenBank/DDBJ databases">
        <authorList>
            <person name="de Groot N.N."/>
        </authorList>
    </citation>
    <scope>NUCLEOTIDE SEQUENCE [LARGE SCALE GENOMIC DNA]</scope>
    <source>
        <strain evidence="7 8">CGMCC 1.6493</strain>
    </source>
</reference>
<accession>A0A1I6YZJ6</accession>
<gene>
    <name evidence="7" type="ORF">SAMN04487956_1086</name>
</gene>
<dbReference type="PANTHER" id="PTHR42792:SF2">
    <property type="entry name" value="FLAGELLIN"/>
    <property type="match status" value="1"/>
</dbReference>
<dbReference type="OrthoDB" id="9796789at2"/>
<dbReference type="InterPro" id="IPR001492">
    <property type="entry name" value="Flagellin"/>
</dbReference>
<keyword evidence="7" id="KW-0966">Cell projection</keyword>
<dbReference type="Gene3D" id="2.60.40.4390">
    <property type="match status" value="1"/>
</dbReference>
<evidence type="ECO:0000256" key="3">
    <source>
        <dbReference type="ARBA" id="ARBA00023143"/>
    </source>
</evidence>
<dbReference type="AlphaFoldDB" id="A0A1I6YZJ6"/>
<comment type="similarity">
    <text evidence="1 4">Belongs to the bacterial flagellin family.</text>
</comment>
<sequence length="397" mass="41272">MSVINTNITAMIGQQNLKESQNSLSTAMERLSSGLRINSAKDDAAGQAIANRMSSQITGLSQAQRNANDGISVAQTAEGALNQVNDNLQRVRELTVQASNDTNSADDRASIQAEIDQRLTEIDRISEQTDFNGVKVLGENQTLSIQVGANDGESIDVNLEKITASTLSLDSFNVNGPGANLGATATADYEDAYGTATGIANNAVEATGFKNELATNLGVATGSVATAGTAQVDDSGNWYVDVTITAASDSEAKALGLQGIEATSGTGVTFQVALDPSEADITTAATTATFSVDGAELDASDLLSAATANPMEQLDGALKQVDELRSDLGAIQNRFESAITNLQTNETNLSAARSRIEDADYATEVANMTRSQILQQAGTSVLAQANQLPQNVLSLLG</sequence>
<evidence type="ECO:0000256" key="1">
    <source>
        <dbReference type="ARBA" id="ARBA00005709"/>
    </source>
</evidence>
<dbReference type="Gene3D" id="6.10.280.190">
    <property type="match status" value="1"/>
</dbReference>
<dbReference type="InterPro" id="IPR042187">
    <property type="entry name" value="Flagellin_C_sub2"/>
</dbReference>
<dbReference type="EMBL" id="FPAQ01000008">
    <property type="protein sequence ID" value="SFT55601.1"/>
    <property type="molecule type" value="Genomic_DNA"/>
</dbReference>
<dbReference type="RefSeq" id="WP_089847971.1">
    <property type="nucleotide sequence ID" value="NZ_FPAQ01000008.1"/>
</dbReference>
<dbReference type="NCBIfam" id="NF005294">
    <property type="entry name" value="PRK06819.1"/>
    <property type="match status" value="1"/>
</dbReference>
<evidence type="ECO:0000256" key="2">
    <source>
        <dbReference type="ARBA" id="ARBA00022525"/>
    </source>
</evidence>
<dbReference type="GO" id="GO:0005198">
    <property type="term" value="F:structural molecule activity"/>
    <property type="evidence" value="ECO:0007669"/>
    <property type="project" value="UniProtKB-UniRule"/>
</dbReference>
<dbReference type="PRINTS" id="PR00207">
    <property type="entry name" value="FLAGELLIN"/>
</dbReference>
<feature type="domain" description="Flagellin N-terminal" evidence="5">
    <location>
        <begin position="4"/>
        <end position="142"/>
    </location>
</feature>
<dbReference type="Pfam" id="PF00700">
    <property type="entry name" value="Flagellin_C"/>
    <property type="match status" value="1"/>
</dbReference>
<dbReference type="Gene3D" id="6.10.10.10">
    <property type="entry name" value="Flagellar export chaperone, C-terminal domain"/>
    <property type="match status" value="1"/>
</dbReference>
<dbReference type="GO" id="GO:0005576">
    <property type="term" value="C:extracellular region"/>
    <property type="evidence" value="ECO:0007669"/>
    <property type="project" value="UniProtKB-SubCell"/>
</dbReference>
<evidence type="ECO:0000259" key="5">
    <source>
        <dbReference type="Pfam" id="PF00669"/>
    </source>
</evidence>
<evidence type="ECO:0000313" key="7">
    <source>
        <dbReference type="EMBL" id="SFT55601.1"/>
    </source>
</evidence>
<dbReference type="InterPro" id="IPR046358">
    <property type="entry name" value="Flagellin_C"/>
</dbReference>
<dbReference type="Proteomes" id="UP000199594">
    <property type="component" value="Unassembled WGS sequence"/>
</dbReference>
<dbReference type="Gene3D" id="1.20.1330.10">
    <property type="entry name" value="f41 fragment of flagellin, N-terminal domain"/>
    <property type="match status" value="1"/>
</dbReference>
<keyword evidence="7" id="KW-0969">Cilium</keyword>
<organism evidence="7 8">
    <name type="scientific">Halomonas saccharevitans</name>
    <dbReference type="NCBI Taxonomy" id="416872"/>
    <lineage>
        <taxon>Bacteria</taxon>
        <taxon>Pseudomonadati</taxon>
        <taxon>Pseudomonadota</taxon>
        <taxon>Gammaproteobacteria</taxon>
        <taxon>Oceanospirillales</taxon>
        <taxon>Halomonadaceae</taxon>
        <taxon>Halomonas</taxon>
    </lineage>
</organism>
<evidence type="ECO:0000259" key="6">
    <source>
        <dbReference type="Pfam" id="PF00700"/>
    </source>
</evidence>
<evidence type="ECO:0000313" key="8">
    <source>
        <dbReference type="Proteomes" id="UP000199594"/>
    </source>
</evidence>
<comment type="subcellular location">
    <subcellularLocation>
        <location evidence="4">Secreted</location>
    </subcellularLocation>
    <subcellularLocation>
        <location evidence="4">Bacterial flagellum</location>
    </subcellularLocation>
</comment>
<name>A0A1I6YZJ6_9GAMM</name>
<proteinExistence type="inferred from homology"/>
<keyword evidence="7" id="KW-0282">Flagellum</keyword>
<comment type="function">
    <text evidence="4">Flagellin is the subunit protein which polymerizes to form the filaments of bacterial flagella.</text>
</comment>
<dbReference type="Pfam" id="PF00669">
    <property type="entry name" value="Flagellin_N"/>
    <property type="match status" value="1"/>
</dbReference>
<protein>
    <recommendedName>
        <fullName evidence="4">Flagellin</fullName>
    </recommendedName>
</protein>